<dbReference type="EMBL" id="BONZ01000002">
    <property type="protein sequence ID" value="GIH11996.1"/>
    <property type="molecule type" value="Genomic_DNA"/>
</dbReference>
<dbReference type="InterPro" id="IPR018910">
    <property type="entry name" value="LpqB_C"/>
</dbReference>
<accession>A0A8J3VN32</accession>
<dbReference type="AlphaFoldDB" id="A0A8J3VN32"/>
<organism evidence="5 6">
    <name type="scientific">Rugosimonospora africana</name>
    <dbReference type="NCBI Taxonomy" id="556532"/>
    <lineage>
        <taxon>Bacteria</taxon>
        <taxon>Bacillati</taxon>
        <taxon>Actinomycetota</taxon>
        <taxon>Actinomycetes</taxon>
        <taxon>Micromonosporales</taxon>
        <taxon>Micromonosporaceae</taxon>
        <taxon>Rugosimonospora</taxon>
    </lineage>
</organism>
<dbReference type="Proteomes" id="UP000642748">
    <property type="component" value="Unassembled WGS sequence"/>
</dbReference>
<protein>
    <recommendedName>
        <fullName evidence="7">Lipoprotein LpqB beta-propeller domain-containing protein</fullName>
    </recommendedName>
</protein>
<dbReference type="Pfam" id="PF25976">
    <property type="entry name" value="LpqB_N"/>
    <property type="match status" value="1"/>
</dbReference>
<evidence type="ECO:0000259" key="2">
    <source>
        <dbReference type="Pfam" id="PF10646"/>
    </source>
</evidence>
<gene>
    <name evidence="5" type="ORF">Raf01_01680</name>
</gene>
<dbReference type="InterPro" id="IPR006311">
    <property type="entry name" value="TAT_signal"/>
</dbReference>
<dbReference type="Pfam" id="PF10647">
    <property type="entry name" value="Gmad1"/>
    <property type="match status" value="1"/>
</dbReference>
<dbReference type="PROSITE" id="PS51318">
    <property type="entry name" value="TAT"/>
    <property type="match status" value="1"/>
</dbReference>
<sequence>MTRATAPDSPGGATVVDRRQVLRVIALGGAALAVPAACGLPSGGRPIVDGPAPTAGPGGSGSDLKAPVAEDATDPGALVKNFLGAVAGKLDVETDFGKANARAKAFLTAKAQRTWPSASQVTVVRVVDGPTSSAGLAGETFVDVTLQPVGQLSSGFVDPSSIPMPPPTVGLRFTVVLNEQAPGSYLIDEIAPRTANAFPLTGMLLDSGGLDGQWYQPQLVYFWSTDNARKGLVPDLRYVPMVGLTRESQRTEIVNWILGGPSNLLGNAVANNLYAGISLLGPSLVAPDSNGLLINLSAAPQGLTSQQVMDQLRWSLRPTFYEGPVRLQENSQNVKADGSSDMYLKSNLADEPYRKGDETAYCVVGGVVREVTDPDQLPQALTNVNRDNRNVRYAALSGDHPYAALVKTDNHLYVGGVYRDNTEPVFVRSELEGTAWTRPVFLPADDPVVMVAVDGRLYRVDLQGKKTEVSVIESPVTAFSVAPDGHRIAVIAGGSAWVCALRVDGQDISAGPPRYIASGLSGLTGIAWSRLDRVLIAGRGTTANYQLAQATIDGAVAETWPVAFSYKITQVVALPRLPSTDSNVPRAMVQTDHNIAYYVSSSHFDPMKLKNPGGSPSPTASAGHAPATEPAPSNPFYLD</sequence>
<evidence type="ECO:0000259" key="4">
    <source>
        <dbReference type="Pfam" id="PF25976"/>
    </source>
</evidence>
<dbReference type="SUPFAM" id="SSF82171">
    <property type="entry name" value="DPP6 N-terminal domain-like"/>
    <property type="match status" value="1"/>
</dbReference>
<name>A0A8J3VN32_9ACTN</name>
<feature type="domain" description="Lipoprotein LpqB N-terminal" evidence="4">
    <location>
        <begin position="73"/>
        <end position="155"/>
    </location>
</feature>
<keyword evidence="6" id="KW-1185">Reference proteome</keyword>
<feature type="region of interest" description="Disordered" evidence="1">
    <location>
        <begin position="48"/>
        <end position="69"/>
    </location>
</feature>
<evidence type="ECO:0000256" key="1">
    <source>
        <dbReference type="SAM" id="MobiDB-lite"/>
    </source>
</evidence>
<dbReference type="Pfam" id="PF10646">
    <property type="entry name" value="Germane"/>
    <property type="match status" value="1"/>
</dbReference>
<comment type="caution">
    <text evidence="5">The sequence shown here is derived from an EMBL/GenBank/DDBJ whole genome shotgun (WGS) entry which is preliminary data.</text>
</comment>
<reference evidence="5" key="1">
    <citation type="submission" date="2021-01" db="EMBL/GenBank/DDBJ databases">
        <title>Whole genome shotgun sequence of Rugosimonospora africana NBRC 104875.</title>
        <authorList>
            <person name="Komaki H."/>
            <person name="Tamura T."/>
        </authorList>
    </citation>
    <scope>NUCLEOTIDE SEQUENCE</scope>
    <source>
        <strain evidence="5">NBRC 104875</strain>
    </source>
</reference>
<evidence type="ECO:0008006" key="7">
    <source>
        <dbReference type="Google" id="ProtNLM"/>
    </source>
</evidence>
<feature type="domain" description="GerMN" evidence="2">
    <location>
        <begin position="220"/>
        <end position="332"/>
    </location>
</feature>
<evidence type="ECO:0000259" key="3">
    <source>
        <dbReference type="Pfam" id="PF10647"/>
    </source>
</evidence>
<evidence type="ECO:0000313" key="6">
    <source>
        <dbReference type="Proteomes" id="UP000642748"/>
    </source>
</evidence>
<dbReference type="InterPro" id="IPR019606">
    <property type="entry name" value="GerMN"/>
</dbReference>
<feature type="domain" description="Lipoprotein LpqB C-terminal" evidence="3">
    <location>
        <begin position="388"/>
        <end position="559"/>
    </location>
</feature>
<dbReference type="InterPro" id="IPR059026">
    <property type="entry name" value="LpqB_N"/>
</dbReference>
<evidence type="ECO:0000313" key="5">
    <source>
        <dbReference type="EMBL" id="GIH11996.1"/>
    </source>
</evidence>
<feature type="region of interest" description="Disordered" evidence="1">
    <location>
        <begin position="608"/>
        <end position="639"/>
    </location>
</feature>
<proteinExistence type="predicted"/>